<dbReference type="OrthoDB" id="3144234at2759"/>
<evidence type="ECO:0000259" key="2">
    <source>
        <dbReference type="Pfam" id="PF20415"/>
    </source>
</evidence>
<protein>
    <recommendedName>
        <fullName evidence="2">DUF6699 domain-containing protein</fullName>
    </recommendedName>
</protein>
<organism evidence="3 4">
    <name type="scientific">Trametes pubescens</name>
    <name type="common">White-rot fungus</name>
    <dbReference type="NCBI Taxonomy" id="154538"/>
    <lineage>
        <taxon>Eukaryota</taxon>
        <taxon>Fungi</taxon>
        <taxon>Dikarya</taxon>
        <taxon>Basidiomycota</taxon>
        <taxon>Agaricomycotina</taxon>
        <taxon>Agaricomycetes</taxon>
        <taxon>Polyporales</taxon>
        <taxon>Polyporaceae</taxon>
        <taxon>Trametes</taxon>
    </lineage>
</organism>
<gene>
    <name evidence="3" type="ORF">TRAPUB_1131</name>
</gene>
<dbReference type="Proteomes" id="UP000184267">
    <property type="component" value="Unassembled WGS sequence"/>
</dbReference>
<dbReference type="STRING" id="154538.A0A1M2VK23"/>
<accession>A0A1M2VK23</accession>
<dbReference type="AlphaFoldDB" id="A0A1M2VK23"/>
<proteinExistence type="predicted"/>
<dbReference type="Pfam" id="PF20415">
    <property type="entry name" value="DUF6699"/>
    <property type="match status" value="1"/>
</dbReference>
<reference evidence="3 4" key="1">
    <citation type="submission" date="2016-10" db="EMBL/GenBank/DDBJ databases">
        <title>Genome sequence of the basidiomycete white-rot fungus Trametes pubescens.</title>
        <authorList>
            <person name="Makela M.R."/>
            <person name="Granchi Z."/>
            <person name="Peng M."/>
            <person name="De Vries R.P."/>
            <person name="Grigoriev I."/>
            <person name="Riley R."/>
            <person name="Hilden K."/>
        </authorList>
    </citation>
    <scope>NUCLEOTIDE SEQUENCE [LARGE SCALE GENOMIC DNA]</scope>
    <source>
        <strain evidence="3 4">FBCC735</strain>
    </source>
</reference>
<feature type="compositionally biased region" description="Low complexity" evidence="1">
    <location>
        <begin position="13"/>
        <end position="38"/>
    </location>
</feature>
<evidence type="ECO:0000313" key="3">
    <source>
        <dbReference type="EMBL" id="OJT07981.1"/>
    </source>
</evidence>
<feature type="region of interest" description="Disordered" evidence="1">
    <location>
        <begin position="1"/>
        <end position="56"/>
    </location>
</feature>
<dbReference type="OMA" id="YPAFHSA"/>
<keyword evidence="4" id="KW-1185">Reference proteome</keyword>
<feature type="domain" description="DUF6699" evidence="2">
    <location>
        <begin position="103"/>
        <end position="253"/>
    </location>
</feature>
<dbReference type="EMBL" id="MNAD01001096">
    <property type="protein sequence ID" value="OJT07981.1"/>
    <property type="molecule type" value="Genomic_DNA"/>
</dbReference>
<dbReference type="InterPro" id="IPR046522">
    <property type="entry name" value="DUF6699"/>
</dbReference>
<comment type="caution">
    <text evidence="3">The sequence shown here is derived from an EMBL/GenBank/DDBJ whole genome shotgun (WGS) entry which is preliminary data.</text>
</comment>
<sequence>MESRPKKTVRFVSYPPRSRTPSPASSNASDSWASSSGPSTPPHPFPTHRSPGVAHHSEYPSWQTFAASPPISPNYPAFHSAPAEEPMVDPLLEVLPSPALPLLLWDIMVHPNSIKLGSAHSPTARWLAHADLGRCAARTSVKSSRLPLRKMVLIFPGIPLEVEVTPSAEPFWSSQPLPYVAVGDMLYGLYKALRTSIEHSEFERLDSAWRESLRVAFDQRLRRDPQHHTQNLEHGIRRIDYLGDRRRFLGIRPATRRELPSGRRPEETFVVELGRAS</sequence>
<evidence type="ECO:0000313" key="4">
    <source>
        <dbReference type="Proteomes" id="UP000184267"/>
    </source>
</evidence>
<evidence type="ECO:0000256" key="1">
    <source>
        <dbReference type="SAM" id="MobiDB-lite"/>
    </source>
</evidence>
<name>A0A1M2VK23_TRAPU</name>